<protein>
    <submittedName>
        <fullName evidence="3">Uncharacterized protein</fullName>
    </submittedName>
</protein>
<keyword evidence="4" id="KW-1185">Reference proteome</keyword>
<name>A0A5N6WF52_9EURO</name>
<evidence type="ECO:0000256" key="2">
    <source>
        <dbReference type="SAM" id="SignalP"/>
    </source>
</evidence>
<dbReference type="AlphaFoldDB" id="A0A5N6WF52"/>
<sequence>MNLPTLITLLTTLTLHLTTITTATPLETRNVPGILKEFALTGEKPHPPRQSRQTLRTQKRRPRPRTQTKQRRSILDQIYECRSCLPTV</sequence>
<dbReference type="Proteomes" id="UP000325433">
    <property type="component" value="Unassembled WGS sequence"/>
</dbReference>
<accession>A0A5N6WF52</accession>
<evidence type="ECO:0000313" key="3">
    <source>
        <dbReference type="EMBL" id="KAE8319491.1"/>
    </source>
</evidence>
<feature type="signal peptide" evidence="2">
    <location>
        <begin position="1"/>
        <end position="23"/>
    </location>
</feature>
<dbReference type="EMBL" id="ML738294">
    <property type="protein sequence ID" value="KAE8319491.1"/>
    <property type="molecule type" value="Genomic_DNA"/>
</dbReference>
<feature type="region of interest" description="Disordered" evidence="1">
    <location>
        <begin position="39"/>
        <end position="73"/>
    </location>
</feature>
<evidence type="ECO:0000256" key="1">
    <source>
        <dbReference type="SAM" id="MobiDB-lite"/>
    </source>
</evidence>
<keyword evidence="2" id="KW-0732">Signal</keyword>
<proteinExistence type="predicted"/>
<evidence type="ECO:0000313" key="4">
    <source>
        <dbReference type="Proteomes" id="UP000325433"/>
    </source>
</evidence>
<reference evidence="4" key="1">
    <citation type="submission" date="2019-04" db="EMBL/GenBank/DDBJ databases">
        <title>Friends and foes A comparative genomics studyof 23 Aspergillus species from section Flavi.</title>
        <authorList>
            <consortium name="DOE Joint Genome Institute"/>
            <person name="Kjaerbolling I."/>
            <person name="Vesth T."/>
            <person name="Frisvad J.C."/>
            <person name="Nybo J.L."/>
            <person name="Theobald S."/>
            <person name="Kildgaard S."/>
            <person name="Isbrandt T."/>
            <person name="Kuo A."/>
            <person name="Sato A."/>
            <person name="Lyhne E.K."/>
            <person name="Kogle M.E."/>
            <person name="Wiebenga A."/>
            <person name="Kun R.S."/>
            <person name="Lubbers R.J."/>
            <person name="Makela M.R."/>
            <person name="Barry K."/>
            <person name="Chovatia M."/>
            <person name="Clum A."/>
            <person name="Daum C."/>
            <person name="Haridas S."/>
            <person name="He G."/>
            <person name="LaButti K."/>
            <person name="Lipzen A."/>
            <person name="Mondo S."/>
            <person name="Riley R."/>
            <person name="Salamov A."/>
            <person name="Simmons B.A."/>
            <person name="Magnuson J.K."/>
            <person name="Henrissat B."/>
            <person name="Mortensen U.H."/>
            <person name="Larsen T.O."/>
            <person name="Devries R.P."/>
            <person name="Grigoriev I.V."/>
            <person name="Machida M."/>
            <person name="Baker S.E."/>
            <person name="Andersen M.R."/>
        </authorList>
    </citation>
    <scope>NUCLEOTIDE SEQUENCE [LARGE SCALE GENOMIC DNA]</scope>
    <source>
        <strain evidence="4">CBS 130015</strain>
    </source>
</reference>
<feature type="chain" id="PRO_5024991402" evidence="2">
    <location>
        <begin position="24"/>
        <end position="88"/>
    </location>
</feature>
<feature type="compositionally biased region" description="Basic residues" evidence="1">
    <location>
        <begin position="57"/>
        <end position="72"/>
    </location>
</feature>
<gene>
    <name evidence="3" type="ORF">BDV41DRAFT_520116</name>
</gene>
<organism evidence="3 4">
    <name type="scientific">Aspergillus transmontanensis</name>
    <dbReference type="NCBI Taxonomy" id="1034304"/>
    <lineage>
        <taxon>Eukaryota</taxon>
        <taxon>Fungi</taxon>
        <taxon>Dikarya</taxon>
        <taxon>Ascomycota</taxon>
        <taxon>Pezizomycotina</taxon>
        <taxon>Eurotiomycetes</taxon>
        <taxon>Eurotiomycetidae</taxon>
        <taxon>Eurotiales</taxon>
        <taxon>Aspergillaceae</taxon>
        <taxon>Aspergillus</taxon>
        <taxon>Aspergillus subgen. Circumdati</taxon>
    </lineage>
</organism>